<keyword evidence="4" id="KW-0507">mRNA processing</keyword>
<evidence type="ECO:0000256" key="16">
    <source>
        <dbReference type="ARBA" id="ARBA00049447"/>
    </source>
</evidence>
<evidence type="ECO:0000313" key="21">
    <source>
        <dbReference type="Proteomes" id="UP001610728"/>
    </source>
</evidence>
<dbReference type="Proteomes" id="UP001610728">
    <property type="component" value="Unassembled WGS sequence"/>
</dbReference>
<dbReference type="InterPro" id="IPR018517">
    <property type="entry name" value="tRNA_hU_synthase_CS"/>
</dbReference>
<comment type="function">
    <text evidence="11">Catalyzes the synthesis of dihydrouridine, a modified base found in the D-loop of most tRNAs. Specifically modifies U47 in cytoplasmic tRNAs. Catalyzes the synthesis of dihydrouridine in some mRNAs, thereby affecting their translation.</text>
</comment>
<dbReference type="PANTHER" id="PTHR11082:SF5">
    <property type="entry name" value="TRNA-DIHYDROURIDINE(16_17) SYNTHASE [NAD(P)(+)]-LIKE"/>
    <property type="match status" value="1"/>
</dbReference>
<evidence type="ECO:0000313" key="20">
    <source>
        <dbReference type="EMBL" id="KAL2888135.1"/>
    </source>
</evidence>
<proteinExistence type="inferred from homology"/>
<keyword evidence="5" id="KW-0819">tRNA processing</keyword>
<feature type="compositionally biased region" description="Basic and acidic residues" evidence="18">
    <location>
        <begin position="489"/>
        <end position="498"/>
    </location>
</feature>
<comment type="catalytic activity">
    <reaction evidence="15">
        <text>5,6-dihydrouridine(16) in tRNA + NAD(+) = uridine(16) in tRNA + NADH + H(+)</text>
        <dbReference type="Rhea" id="RHEA:53380"/>
        <dbReference type="Rhea" id="RHEA-COMP:13543"/>
        <dbReference type="Rhea" id="RHEA-COMP:13544"/>
        <dbReference type="ChEBI" id="CHEBI:15378"/>
        <dbReference type="ChEBI" id="CHEBI:57540"/>
        <dbReference type="ChEBI" id="CHEBI:57945"/>
        <dbReference type="ChEBI" id="CHEBI:65315"/>
        <dbReference type="ChEBI" id="CHEBI:74443"/>
        <dbReference type="EC" id="1.3.1.88"/>
    </reaction>
    <physiologicalReaction direction="right-to-left" evidence="15">
        <dbReference type="Rhea" id="RHEA:53382"/>
    </physiologicalReaction>
</comment>
<evidence type="ECO:0000256" key="3">
    <source>
        <dbReference type="ARBA" id="ARBA00022643"/>
    </source>
</evidence>
<comment type="catalytic activity">
    <reaction evidence="17">
        <text>5,6-dihydrouridine(17) in tRNA + NADP(+) = uridine(17) in tRNA + NADPH + H(+)</text>
        <dbReference type="Rhea" id="RHEA:53368"/>
        <dbReference type="Rhea" id="RHEA-COMP:13541"/>
        <dbReference type="Rhea" id="RHEA-COMP:13542"/>
        <dbReference type="ChEBI" id="CHEBI:15378"/>
        <dbReference type="ChEBI" id="CHEBI:57783"/>
        <dbReference type="ChEBI" id="CHEBI:58349"/>
        <dbReference type="ChEBI" id="CHEBI:65315"/>
        <dbReference type="ChEBI" id="CHEBI:74443"/>
        <dbReference type="EC" id="1.3.1.88"/>
    </reaction>
    <physiologicalReaction direction="right-to-left" evidence="17">
        <dbReference type="Rhea" id="RHEA:53370"/>
    </physiologicalReaction>
</comment>
<accession>A0ABR4MIM7</accession>
<dbReference type="PANTHER" id="PTHR11082">
    <property type="entry name" value="TRNA-DIHYDROURIDINE SYNTHASE"/>
    <property type="match status" value="1"/>
</dbReference>
<feature type="region of interest" description="Disordered" evidence="18">
    <location>
        <begin position="489"/>
        <end position="514"/>
    </location>
</feature>
<evidence type="ECO:0000256" key="4">
    <source>
        <dbReference type="ARBA" id="ARBA00022664"/>
    </source>
</evidence>
<dbReference type="GeneID" id="98118248"/>
<comment type="cofactor">
    <cofactor evidence="1">
        <name>FMN</name>
        <dbReference type="ChEBI" id="CHEBI:58210"/>
    </cofactor>
</comment>
<organism evidence="20 21">
    <name type="scientific">Ceratocystis lukuohia</name>
    <dbReference type="NCBI Taxonomy" id="2019550"/>
    <lineage>
        <taxon>Eukaryota</taxon>
        <taxon>Fungi</taxon>
        <taxon>Dikarya</taxon>
        <taxon>Ascomycota</taxon>
        <taxon>Pezizomycotina</taxon>
        <taxon>Sordariomycetes</taxon>
        <taxon>Hypocreomycetidae</taxon>
        <taxon>Microascales</taxon>
        <taxon>Ceratocystidaceae</taxon>
        <taxon>Ceratocystis</taxon>
    </lineage>
</organism>
<sequence length="564" mass="62712">MVATEGVSTAACLHTASASAATIDTLGVSKKKLHGRAFYESIGCPKYVVAPMVDQSEFAWRMLTRSYMEPEKASSVLGYTPMLHARLFSQDAKYRASHFQCLREDKPWLDGNPKLDRPLIVQFCANDPEILLEAAKHVAPYCDAVDLNFGCPQGIAKRGHYGSFLQEDQDLIHRLVKILHENLDVPVTAKIRILETKEKTLDYAKNVLSAGASILTVHGRRREQKGHLTGLADWDYIRYLRDNLPADTVIFANGNILQHENLEDCLRITGADGVMSAEGNLSDPAIFAGIPLLDNPDKLSPEMKREYWVGVDGRGGFRLDGILRRYFDLLYRYAAEKPAPERRPLFVPGDDEAWISAFEQDALAQAQAAEEEGEPARKKRKVAPTAPMSPGSAKAAKNAPTNPNFAAVQTHLFHLLRHLVSRHTDIRDMLARCVRGDLDGYERILTAVEYKIAKGMLEYEKTKGKSWGEEVEKHIASKRAAFSGVDKLAASDENKTGEEIGAEETEEDNPDSSIPTIRKCIRPWWIAQPIIRPLPKEALAKGSIALSKKKTKTQTQEVEKSKGA</sequence>
<keyword evidence="21" id="KW-1185">Reference proteome</keyword>
<keyword evidence="7" id="KW-0560">Oxidoreductase</keyword>
<evidence type="ECO:0000256" key="5">
    <source>
        <dbReference type="ARBA" id="ARBA00022694"/>
    </source>
</evidence>
<feature type="domain" description="DUS-like FMN-binding" evidence="19">
    <location>
        <begin position="49"/>
        <end position="290"/>
    </location>
</feature>
<comment type="similarity">
    <text evidence="9">Belongs to the Dus family. Dus1 subfamily.</text>
</comment>
<dbReference type="Gene3D" id="3.20.20.70">
    <property type="entry name" value="Aldolase class I"/>
    <property type="match status" value="1"/>
</dbReference>
<evidence type="ECO:0000256" key="12">
    <source>
        <dbReference type="ARBA" id="ARBA00047287"/>
    </source>
</evidence>
<comment type="catalytic activity">
    <reaction evidence="12">
        <text>5,6-dihydrouridine(17) in tRNA + NAD(+) = uridine(17) in tRNA + NADH + H(+)</text>
        <dbReference type="Rhea" id="RHEA:53372"/>
        <dbReference type="Rhea" id="RHEA-COMP:13541"/>
        <dbReference type="Rhea" id="RHEA-COMP:13542"/>
        <dbReference type="ChEBI" id="CHEBI:15378"/>
        <dbReference type="ChEBI" id="CHEBI:57540"/>
        <dbReference type="ChEBI" id="CHEBI:57945"/>
        <dbReference type="ChEBI" id="CHEBI:65315"/>
        <dbReference type="ChEBI" id="CHEBI:74443"/>
        <dbReference type="EC" id="1.3.1.88"/>
    </reaction>
    <physiologicalReaction direction="right-to-left" evidence="12">
        <dbReference type="Rhea" id="RHEA:53374"/>
    </physiologicalReaction>
</comment>
<evidence type="ECO:0000256" key="6">
    <source>
        <dbReference type="ARBA" id="ARBA00022857"/>
    </source>
</evidence>
<evidence type="ECO:0000256" key="18">
    <source>
        <dbReference type="SAM" id="MobiDB-lite"/>
    </source>
</evidence>
<evidence type="ECO:0000256" key="9">
    <source>
        <dbReference type="ARBA" id="ARBA00038313"/>
    </source>
</evidence>
<comment type="catalytic activity">
    <reaction evidence="14">
        <text>a 5,6-dihydrouridine in mRNA + NAD(+) = a uridine in mRNA + NADH + H(+)</text>
        <dbReference type="Rhea" id="RHEA:69851"/>
        <dbReference type="Rhea" id="RHEA-COMP:14658"/>
        <dbReference type="Rhea" id="RHEA-COMP:17789"/>
        <dbReference type="ChEBI" id="CHEBI:15378"/>
        <dbReference type="ChEBI" id="CHEBI:57540"/>
        <dbReference type="ChEBI" id="CHEBI:57945"/>
        <dbReference type="ChEBI" id="CHEBI:65315"/>
        <dbReference type="ChEBI" id="CHEBI:74443"/>
    </reaction>
    <physiologicalReaction direction="right-to-left" evidence="14">
        <dbReference type="Rhea" id="RHEA:69853"/>
    </physiologicalReaction>
</comment>
<evidence type="ECO:0000256" key="1">
    <source>
        <dbReference type="ARBA" id="ARBA00001917"/>
    </source>
</evidence>
<evidence type="ECO:0000256" key="10">
    <source>
        <dbReference type="ARBA" id="ARBA00038890"/>
    </source>
</evidence>
<comment type="catalytic activity">
    <reaction evidence="13">
        <text>5,6-dihydrouridine(16) in tRNA + NADP(+) = uridine(16) in tRNA + NADPH + H(+)</text>
        <dbReference type="Rhea" id="RHEA:53376"/>
        <dbReference type="Rhea" id="RHEA-COMP:13543"/>
        <dbReference type="Rhea" id="RHEA-COMP:13544"/>
        <dbReference type="ChEBI" id="CHEBI:15378"/>
        <dbReference type="ChEBI" id="CHEBI:57783"/>
        <dbReference type="ChEBI" id="CHEBI:58349"/>
        <dbReference type="ChEBI" id="CHEBI:65315"/>
        <dbReference type="ChEBI" id="CHEBI:74443"/>
        <dbReference type="EC" id="1.3.1.88"/>
    </reaction>
    <physiologicalReaction direction="right-to-left" evidence="13">
        <dbReference type="Rhea" id="RHEA:53378"/>
    </physiologicalReaction>
</comment>
<name>A0ABR4MIM7_9PEZI</name>
<dbReference type="SUPFAM" id="SSF51395">
    <property type="entry name" value="FMN-linked oxidoreductases"/>
    <property type="match status" value="1"/>
</dbReference>
<evidence type="ECO:0000256" key="17">
    <source>
        <dbReference type="ARBA" id="ARBA00049467"/>
    </source>
</evidence>
<comment type="catalytic activity">
    <reaction evidence="16">
        <text>a 5,6-dihydrouridine in mRNA + NADP(+) = a uridine in mRNA + NADPH + H(+)</text>
        <dbReference type="Rhea" id="RHEA:69855"/>
        <dbReference type="Rhea" id="RHEA-COMP:14658"/>
        <dbReference type="Rhea" id="RHEA-COMP:17789"/>
        <dbReference type="ChEBI" id="CHEBI:15378"/>
        <dbReference type="ChEBI" id="CHEBI:57783"/>
        <dbReference type="ChEBI" id="CHEBI:58349"/>
        <dbReference type="ChEBI" id="CHEBI:65315"/>
        <dbReference type="ChEBI" id="CHEBI:74443"/>
    </reaction>
    <physiologicalReaction direction="right-to-left" evidence="16">
        <dbReference type="Rhea" id="RHEA:69857"/>
    </physiologicalReaction>
</comment>
<dbReference type="PROSITE" id="PS01136">
    <property type="entry name" value="UPF0034"/>
    <property type="match status" value="1"/>
</dbReference>
<evidence type="ECO:0000256" key="8">
    <source>
        <dbReference type="ARBA" id="ARBA00023027"/>
    </source>
</evidence>
<evidence type="ECO:0000259" key="19">
    <source>
        <dbReference type="Pfam" id="PF01207"/>
    </source>
</evidence>
<keyword evidence="6" id="KW-0521">NADP</keyword>
<evidence type="ECO:0000256" key="13">
    <source>
        <dbReference type="ARBA" id="ARBA00047652"/>
    </source>
</evidence>
<dbReference type="Pfam" id="PF01207">
    <property type="entry name" value="Dus"/>
    <property type="match status" value="1"/>
</dbReference>
<comment type="caution">
    <text evidence="20">The sequence shown here is derived from an EMBL/GenBank/DDBJ whole genome shotgun (WGS) entry which is preliminary data.</text>
</comment>
<evidence type="ECO:0000256" key="11">
    <source>
        <dbReference type="ARBA" id="ARBA00045934"/>
    </source>
</evidence>
<evidence type="ECO:0000256" key="15">
    <source>
        <dbReference type="ARBA" id="ARBA00048934"/>
    </source>
</evidence>
<dbReference type="InterPro" id="IPR035587">
    <property type="entry name" value="DUS-like_FMN-bd"/>
</dbReference>
<dbReference type="InterPro" id="IPR013785">
    <property type="entry name" value="Aldolase_TIM"/>
</dbReference>
<evidence type="ECO:0000256" key="7">
    <source>
        <dbReference type="ARBA" id="ARBA00023002"/>
    </source>
</evidence>
<dbReference type="RefSeq" id="XP_070859315.1">
    <property type="nucleotide sequence ID" value="XM_071002729.1"/>
</dbReference>
<keyword evidence="2" id="KW-0285">Flavoprotein</keyword>
<dbReference type="EC" id="1.3.1.88" evidence="10"/>
<keyword evidence="3" id="KW-0288">FMN</keyword>
<evidence type="ECO:0000256" key="14">
    <source>
        <dbReference type="ARBA" id="ARBA00048342"/>
    </source>
</evidence>
<protein>
    <recommendedName>
        <fullName evidence="10">tRNA-dihydrouridine(16/17) synthase [NAD(P)(+)]</fullName>
        <ecNumber evidence="10">1.3.1.88</ecNumber>
    </recommendedName>
</protein>
<keyword evidence="8" id="KW-0520">NAD</keyword>
<evidence type="ECO:0000256" key="2">
    <source>
        <dbReference type="ARBA" id="ARBA00022630"/>
    </source>
</evidence>
<feature type="region of interest" description="Disordered" evidence="18">
    <location>
        <begin position="365"/>
        <end position="401"/>
    </location>
</feature>
<gene>
    <name evidence="20" type="ORF">HOO65_040472</name>
</gene>
<feature type="compositionally biased region" description="Acidic residues" evidence="18">
    <location>
        <begin position="500"/>
        <end position="510"/>
    </location>
</feature>
<reference evidence="20 21" key="1">
    <citation type="submission" date="2020-05" db="EMBL/GenBank/DDBJ databases">
        <title>Ceratocystis lukuohia genome.</title>
        <authorList>
            <person name="Harrington T.C."/>
            <person name="Kim K."/>
            <person name="Mayers C.G."/>
        </authorList>
    </citation>
    <scope>NUCLEOTIDE SEQUENCE [LARGE SCALE GENOMIC DNA]</scope>
    <source>
        <strain evidence="20 21">C4212</strain>
    </source>
</reference>
<dbReference type="CDD" id="cd02801">
    <property type="entry name" value="DUS_like_FMN"/>
    <property type="match status" value="1"/>
</dbReference>
<dbReference type="EMBL" id="JABSNW010000004">
    <property type="protein sequence ID" value="KAL2888135.1"/>
    <property type="molecule type" value="Genomic_DNA"/>
</dbReference>